<evidence type="ECO:0000256" key="2">
    <source>
        <dbReference type="ARBA" id="ARBA00007998"/>
    </source>
</evidence>
<feature type="transmembrane region" description="Helical" evidence="8">
    <location>
        <begin position="274"/>
        <end position="298"/>
    </location>
</feature>
<feature type="transmembrane region" description="Helical" evidence="8">
    <location>
        <begin position="84"/>
        <end position="108"/>
    </location>
</feature>
<dbReference type="OrthoDB" id="2716906at2"/>
<accession>A0A285G5P8</accession>
<evidence type="ECO:0000256" key="5">
    <source>
        <dbReference type="ARBA" id="ARBA00022692"/>
    </source>
</evidence>
<evidence type="ECO:0000256" key="4">
    <source>
        <dbReference type="ARBA" id="ARBA00022544"/>
    </source>
</evidence>
<feature type="transmembrane region" description="Helical" evidence="8">
    <location>
        <begin position="338"/>
        <end position="358"/>
    </location>
</feature>
<evidence type="ECO:0000256" key="8">
    <source>
        <dbReference type="SAM" id="Phobius"/>
    </source>
</evidence>
<feature type="transmembrane region" description="Helical" evidence="8">
    <location>
        <begin position="194"/>
        <end position="213"/>
    </location>
</feature>
<feature type="transmembrane region" description="Helical" evidence="8">
    <location>
        <begin position="310"/>
        <end position="326"/>
    </location>
</feature>
<proteinExistence type="inferred from homology"/>
<name>A0A285G5P8_9FIRM</name>
<evidence type="ECO:0000313" key="10">
    <source>
        <dbReference type="Proteomes" id="UP000219573"/>
    </source>
</evidence>
<dbReference type="RefSeq" id="WP_097016835.1">
    <property type="nucleotide sequence ID" value="NZ_OBDZ01000004.1"/>
</dbReference>
<dbReference type="Gene3D" id="1.20.1740.10">
    <property type="entry name" value="Amino acid/polyamine transporter I"/>
    <property type="match status" value="1"/>
</dbReference>
<feature type="transmembrane region" description="Helical" evidence="8">
    <location>
        <begin position="12"/>
        <end position="31"/>
    </location>
</feature>
<feature type="transmembrane region" description="Helical" evidence="8">
    <location>
        <begin position="120"/>
        <end position="138"/>
    </location>
</feature>
<keyword evidence="3" id="KW-0813">Transport</keyword>
<dbReference type="PIRSF" id="PIRSF006060">
    <property type="entry name" value="AA_transporter"/>
    <property type="match status" value="1"/>
</dbReference>
<evidence type="ECO:0000256" key="1">
    <source>
        <dbReference type="ARBA" id="ARBA00004141"/>
    </source>
</evidence>
<dbReference type="GO" id="GO:0009847">
    <property type="term" value="P:spore germination"/>
    <property type="evidence" value="ECO:0007669"/>
    <property type="project" value="InterPro"/>
</dbReference>
<dbReference type="EMBL" id="OBDZ01000004">
    <property type="protein sequence ID" value="SNY17846.1"/>
    <property type="molecule type" value="Genomic_DNA"/>
</dbReference>
<protein>
    <submittedName>
        <fullName evidence="9">Spore germination protein</fullName>
    </submittedName>
</protein>
<evidence type="ECO:0000256" key="3">
    <source>
        <dbReference type="ARBA" id="ARBA00022448"/>
    </source>
</evidence>
<evidence type="ECO:0000313" key="9">
    <source>
        <dbReference type="EMBL" id="SNY17846.1"/>
    </source>
</evidence>
<dbReference type="Proteomes" id="UP000219573">
    <property type="component" value="Unassembled WGS sequence"/>
</dbReference>
<comment type="subcellular location">
    <subcellularLocation>
        <location evidence="1">Membrane</location>
        <topology evidence="1">Multi-pass membrane protein</topology>
    </subcellularLocation>
</comment>
<keyword evidence="5 8" id="KW-0812">Transmembrane</keyword>
<evidence type="ECO:0000256" key="6">
    <source>
        <dbReference type="ARBA" id="ARBA00022989"/>
    </source>
</evidence>
<feature type="transmembrane region" description="Helical" evidence="8">
    <location>
        <begin position="43"/>
        <end position="64"/>
    </location>
</feature>
<dbReference type="PANTHER" id="PTHR34975:SF2">
    <property type="entry name" value="SPORE GERMINATION PROTEIN A2"/>
    <property type="match status" value="1"/>
</dbReference>
<reference evidence="10" key="1">
    <citation type="submission" date="2017-09" db="EMBL/GenBank/DDBJ databases">
        <authorList>
            <person name="Varghese N."/>
            <person name="Submissions S."/>
        </authorList>
    </citation>
    <scope>NUCLEOTIDE SEQUENCE [LARGE SCALE GENOMIC DNA]</scope>
    <source>
        <strain evidence="10">MSL47</strain>
    </source>
</reference>
<feature type="transmembrane region" description="Helical" evidence="8">
    <location>
        <begin position="225"/>
        <end position="246"/>
    </location>
</feature>
<gene>
    <name evidence="9" type="ORF">SAMN06265827_104202</name>
</gene>
<comment type="similarity">
    <text evidence="2">Belongs to the amino acid-polyamine-organocation (APC) superfamily. Spore germination protein (SGP) (TC 2.A.3.9) family.</text>
</comment>
<sequence length="373" mass="41706">MIKIKKEGKVTERQFSAIIINTILGVGILTLPREAVSFADNAGIISVILASLLSLINLLIIIRLGLKYPDKTIFEYLQILLGKILGKIISFFIICYWFVFTAFVIRTFSELIVTAVLPKTPIEVVIIIMLLLVAYLSYKDIQVLGRVNELYVFIVIIPILLLTILSFKRGHMIYVLPVFRGHSMVNILKSTGRSYFSFLGFEIVAIILPFITTKKLSIEYGIKGWLIPSILSVIVVIASISVFGVFELKNLVWPTFELIKSTQFFALIFERLEVAFIATWVIALFTTASNLLFGIAMGGAQILNLHKHKTLVLSLLPLLYLFALSPRNAYELFNLVDIVSIVGLILTTILPIILLILAEIRGKGGKAIDEESN</sequence>
<feature type="transmembrane region" description="Helical" evidence="8">
    <location>
        <begin position="150"/>
        <end position="167"/>
    </location>
</feature>
<dbReference type="STRING" id="1413210.U472_00640"/>
<dbReference type="PANTHER" id="PTHR34975">
    <property type="entry name" value="SPORE GERMINATION PROTEIN A2"/>
    <property type="match status" value="1"/>
</dbReference>
<dbReference type="Pfam" id="PF03845">
    <property type="entry name" value="Spore_permease"/>
    <property type="match status" value="1"/>
</dbReference>
<evidence type="ECO:0000256" key="7">
    <source>
        <dbReference type="ARBA" id="ARBA00023136"/>
    </source>
</evidence>
<organism evidence="9 10">
    <name type="scientific">Orenia metallireducens</name>
    <dbReference type="NCBI Taxonomy" id="1413210"/>
    <lineage>
        <taxon>Bacteria</taxon>
        <taxon>Bacillati</taxon>
        <taxon>Bacillota</taxon>
        <taxon>Clostridia</taxon>
        <taxon>Halanaerobiales</taxon>
        <taxon>Halobacteroidaceae</taxon>
        <taxon>Orenia</taxon>
    </lineage>
</organism>
<keyword evidence="4" id="KW-0309">Germination</keyword>
<dbReference type="GO" id="GO:0016020">
    <property type="term" value="C:membrane"/>
    <property type="evidence" value="ECO:0007669"/>
    <property type="project" value="UniProtKB-SubCell"/>
</dbReference>
<keyword evidence="6 8" id="KW-1133">Transmembrane helix</keyword>
<dbReference type="InterPro" id="IPR004761">
    <property type="entry name" value="Spore_GerAB"/>
</dbReference>
<dbReference type="AlphaFoldDB" id="A0A285G5P8"/>
<keyword evidence="7 8" id="KW-0472">Membrane</keyword>
<dbReference type="NCBIfam" id="TIGR00912">
    <property type="entry name" value="2A0309"/>
    <property type="match status" value="1"/>
</dbReference>
<keyword evidence="10" id="KW-1185">Reference proteome</keyword>